<evidence type="ECO:0000256" key="2">
    <source>
        <dbReference type="SAM" id="MobiDB-lite"/>
    </source>
</evidence>
<keyword evidence="3" id="KW-1185">Reference proteome</keyword>
<name>A0A8J0R3C0_XENTR</name>
<dbReference type="AlphaFoldDB" id="A0A8J0R3C0"/>
<gene>
    <name evidence="4" type="primary">c4h3orf14</name>
</gene>
<feature type="coiled-coil region" evidence="1">
    <location>
        <begin position="116"/>
        <end position="164"/>
    </location>
</feature>
<dbReference type="Pfam" id="PF15134">
    <property type="entry name" value="CEP15-like"/>
    <property type="match status" value="1"/>
</dbReference>
<dbReference type="KEGG" id="xtr:101732318"/>
<proteinExistence type="predicted"/>
<sequence length="235" mass="27364">MPFLDVTTPILTQLRLSLTHEFFGGKFSFMVELDGLLAYEGELPACCPWLRFERPSGFVPLMRKCSTRSRRDFSRLFSCGSEMSREERKPTNMYFVTEAALRRRHKEIIAEQAKVQEEMKVQSEQHESERKMLDQRAESANERNQAILEDLQVLEQNLKRKSESCPDPFVLSLENKYWESVEKEIPKWERFLLGKAPSPFGVQQSQEKLNHSQTLQSPRKKDLPPSGAQAHTFPR</sequence>
<dbReference type="GeneID" id="101732318"/>
<dbReference type="PANTHER" id="PTHR14286">
    <property type="entry name" value="GENE, 49355-RELATED"/>
    <property type="match status" value="1"/>
</dbReference>
<evidence type="ECO:0000313" key="3">
    <source>
        <dbReference type="Proteomes" id="UP000008143"/>
    </source>
</evidence>
<keyword evidence="1" id="KW-0175">Coiled coil</keyword>
<organism evidence="3 4">
    <name type="scientific">Xenopus tropicalis</name>
    <name type="common">Western clawed frog</name>
    <name type="synonym">Silurana tropicalis</name>
    <dbReference type="NCBI Taxonomy" id="8364"/>
    <lineage>
        <taxon>Eukaryota</taxon>
        <taxon>Metazoa</taxon>
        <taxon>Chordata</taxon>
        <taxon>Craniata</taxon>
        <taxon>Vertebrata</taxon>
        <taxon>Euteleostomi</taxon>
        <taxon>Amphibia</taxon>
        <taxon>Batrachia</taxon>
        <taxon>Anura</taxon>
        <taxon>Pipoidea</taxon>
        <taxon>Pipidae</taxon>
        <taxon>Xenopodinae</taxon>
        <taxon>Xenopus</taxon>
        <taxon>Silurana</taxon>
    </lineage>
</organism>
<reference evidence="4" key="1">
    <citation type="submission" date="2025-08" db="UniProtKB">
        <authorList>
            <consortium name="RefSeq"/>
        </authorList>
    </citation>
    <scope>IDENTIFICATION</scope>
    <source>
        <strain evidence="4">Nigerian</strain>
        <tissue evidence="4">Liver and blood</tissue>
    </source>
</reference>
<dbReference type="Proteomes" id="UP000008143">
    <property type="component" value="Chromosome 4"/>
</dbReference>
<protein>
    <submittedName>
        <fullName evidence="4">Uncharacterized protein C3orf14 homolog</fullName>
    </submittedName>
</protein>
<dbReference type="RefSeq" id="XP_004914213.2">
    <property type="nucleotide sequence ID" value="XM_004914156.4"/>
</dbReference>
<accession>A0A8J0R3C0</accession>
<dbReference type="OrthoDB" id="9871079at2759"/>
<dbReference type="InterPro" id="IPR028006">
    <property type="entry name" value="CEP15-like"/>
</dbReference>
<evidence type="ECO:0000256" key="1">
    <source>
        <dbReference type="SAM" id="Coils"/>
    </source>
</evidence>
<feature type="compositionally biased region" description="Polar residues" evidence="2">
    <location>
        <begin position="201"/>
        <end position="217"/>
    </location>
</feature>
<dbReference type="CTD" id="57415"/>
<dbReference type="PANTHER" id="PTHR14286:SF2">
    <property type="entry name" value="CENTROSOMAL PROTEIN 15 KDA"/>
    <property type="match status" value="1"/>
</dbReference>
<feature type="region of interest" description="Disordered" evidence="2">
    <location>
        <begin position="199"/>
        <end position="235"/>
    </location>
</feature>
<evidence type="ECO:0000313" key="4">
    <source>
        <dbReference type="RefSeq" id="XP_004914213.2"/>
    </source>
</evidence>